<feature type="transmembrane region" description="Helical" evidence="1">
    <location>
        <begin position="102"/>
        <end position="119"/>
    </location>
</feature>
<feature type="transmembrane region" description="Helical" evidence="1">
    <location>
        <begin position="204"/>
        <end position="224"/>
    </location>
</feature>
<keyword evidence="1" id="KW-0812">Transmembrane</keyword>
<sequence length="315" mass="34987">MQERSFKDYFIVSLKGIAMGAADTVPGVSGGTIAFISGIYEELITSISNVNLSLLKTWKNHGFKEMWKSFNGNFVLALLSGILISVFTLMRLANYLLEHHPILIWSFFFGLVIASIWYVGRQIEQWNIKSVAALIIGAVAAYYVTTIPVASSDNSLIYLFFSGSLAVCAMILPGISGAFILVLLGAYQEITQAVHDFNFKKIGLVGLGAICGLLAFSKLLKWLFTYYKTITLAVLTGFIAGSLNKIWPWKEVLESITLDDKEIVTKEQSVLPWNYNEDPQLWFAIILMLAGFFLILILEKLAEKKPETNAANTDV</sequence>
<accession>A0ABU1K7H8</accession>
<evidence type="ECO:0000313" key="2">
    <source>
        <dbReference type="EMBL" id="MDR6300437.1"/>
    </source>
</evidence>
<dbReference type="EMBL" id="JAVDQA010000002">
    <property type="protein sequence ID" value="MDR6300437.1"/>
    <property type="molecule type" value="Genomic_DNA"/>
</dbReference>
<keyword evidence="1" id="KW-1133">Transmembrane helix</keyword>
<organism evidence="2 3">
    <name type="scientific">Mesonia maritima</name>
    <dbReference type="NCBI Taxonomy" id="1793873"/>
    <lineage>
        <taxon>Bacteria</taxon>
        <taxon>Pseudomonadati</taxon>
        <taxon>Bacteroidota</taxon>
        <taxon>Flavobacteriia</taxon>
        <taxon>Flavobacteriales</taxon>
        <taxon>Flavobacteriaceae</taxon>
        <taxon>Mesonia</taxon>
    </lineage>
</organism>
<dbReference type="Proteomes" id="UP001257659">
    <property type="component" value="Unassembled WGS sequence"/>
</dbReference>
<keyword evidence="3" id="KW-1185">Reference proteome</keyword>
<feature type="transmembrane region" description="Helical" evidence="1">
    <location>
        <begin position="156"/>
        <end position="184"/>
    </location>
</feature>
<feature type="transmembrane region" description="Helical" evidence="1">
    <location>
        <begin position="281"/>
        <end position="298"/>
    </location>
</feature>
<evidence type="ECO:0000313" key="3">
    <source>
        <dbReference type="Proteomes" id="UP001257659"/>
    </source>
</evidence>
<feature type="transmembrane region" description="Helical" evidence="1">
    <location>
        <begin position="74"/>
        <end position="96"/>
    </location>
</feature>
<dbReference type="PANTHER" id="PTHR37308">
    <property type="entry name" value="INTEGRAL MEMBRANE PROTEIN"/>
    <property type="match status" value="1"/>
</dbReference>
<proteinExistence type="predicted"/>
<name>A0ABU1K7H8_9FLAO</name>
<evidence type="ECO:0000256" key="1">
    <source>
        <dbReference type="SAM" id="Phobius"/>
    </source>
</evidence>
<dbReference type="Pfam" id="PF04018">
    <property type="entry name" value="VCA0040-like"/>
    <property type="match status" value="1"/>
</dbReference>
<keyword evidence="1" id="KW-0472">Membrane</keyword>
<dbReference type="InterPro" id="IPR007163">
    <property type="entry name" value="VCA0040-like"/>
</dbReference>
<reference evidence="2 3" key="1">
    <citation type="submission" date="2023-07" db="EMBL/GenBank/DDBJ databases">
        <title>Genomic Encyclopedia of Type Strains, Phase IV (KMG-IV): sequencing the most valuable type-strain genomes for metagenomic binning, comparative biology and taxonomic classification.</title>
        <authorList>
            <person name="Goeker M."/>
        </authorList>
    </citation>
    <scope>NUCLEOTIDE SEQUENCE [LARGE SCALE GENOMIC DNA]</scope>
    <source>
        <strain evidence="2 3">DSM 102814</strain>
    </source>
</reference>
<feature type="transmembrane region" description="Helical" evidence="1">
    <location>
        <begin position="131"/>
        <end position="150"/>
    </location>
</feature>
<protein>
    <submittedName>
        <fullName evidence="2">Membrane protein</fullName>
    </submittedName>
</protein>
<dbReference type="RefSeq" id="WP_309727346.1">
    <property type="nucleotide sequence ID" value="NZ_JAVDQA010000002.1"/>
</dbReference>
<gene>
    <name evidence="2" type="ORF">GGR31_001068</name>
</gene>
<dbReference type="PANTHER" id="PTHR37308:SF1">
    <property type="entry name" value="POLYPRENYL-PHOSPHATE TRANSPORTER"/>
    <property type="match status" value="1"/>
</dbReference>
<comment type="caution">
    <text evidence="2">The sequence shown here is derived from an EMBL/GenBank/DDBJ whole genome shotgun (WGS) entry which is preliminary data.</text>
</comment>